<proteinExistence type="inferred from homology"/>
<name>A0AA43QKA2_9LECA</name>
<reference evidence="5" key="1">
    <citation type="journal article" date="2023" name="Genome Biol. Evol.">
        <title>First Whole Genome Sequence and Flow Cytometry Genome Size Data for the Lichen-Forming Fungus Ramalina farinacea (Ascomycota).</title>
        <authorList>
            <person name="Llewellyn T."/>
            <person name="Mian S."/>
            <person name="Hill R."/>
            <person name="Leitch I.J."/>
            <person name="Gaya E."/>
        </authorList>
    </citation>
    <scope>NUCLEOTIDE SEQUENCE</scope>
    <source>
        <strain evidence="5">LIQ254RAFAR</strain>
    </source>
</reference>
<dbReference type="PANTHER" id="PTHR44169:SF6">
    <property type="entry name" value="NADPH-DEPENDENT 1-ACYLDIHYDROXYACETONE PHOSPHATE REDUCTASE"/>
    <property type="match status" value="1"/>
</dbReference>
<dbReference type="GO" id="GO:0000140">
    <property type="term" value="F:acylglycerone-phosphate reductase (NADP+) activity"/>
    <property type="evidence" value="ECO:0007669"/>
    <property type="project" value="TreeGrafter"/>
</dbReference>
<protein>
    <submittedName>
        <fullName evidence="5">Uncharacterized protein</fullName>
    </submittedName>
</protein>
<evidence type="ECO:0000256" key="2">
    <source>
        <dbReference type="ARBA" id="ARBA00022857"/>
    </source>
</evidence>
<dbReference type="SUPFAM" id="SSF51735">
    <property type="entry name" value="NAD(P)-binding Rossmann-fold domains"/>
    <property type="match status" value="1"/>
</dbReference>
<keyword evidence="6" id="KW-1185">Reference proteome</keyword>
<dbReference type="InterPro" id="IPR036291">
    <property type="entry name" value="NAD(P)-bd_dom_sf"/>
</dbReference>
<dbReference type="GO" id="GO:0006654">
    <property type="term" value="P:phosphatidic acid biosynthetic process"/>
    <property type="evidence" value="ECO:0007669"/>
    <property type="project" value="TreeGrafter"/>
</dbReference>
<dbReference type="PANTHER" id="PTHR44169">
    <property type="entry name" value="NADPH-DEPENDENT 1-ACYLDIHYDROXYACETONE PHOSPHATE REDUCTASE"/>
    <property type="match status" value="1"/>
</dbReference>
<evidence type="ECO:0000256" key="3">
    <source>
        <dbReference type="ARBA" id="ARBA00023002"/>
    </source>
</evidence>
<organism evidence="5 6">
    <name type="scientific">Ramalina farinacea</name>
    <dbReference type="NCBI Taxonomy" id="258253"/>
    <lineage>
        <taxon>Eukaryota</taxon>
        <taxon>Fungi</taxon>
        <taxon>Dikarya</taxon>
        <taxon>Ascomycota</taxon>
        <taxon>Pezizomycotina</taxon>
        <taxon>Lecanoromycetes</taxon>
        <taxon>OSLEUM clade</taxon>
        <taxon>Lecanoromycetidae</taxon>
        <taxon>Lecanorales</taxon>
        <taxon>Lecanorineae</taxon>
        <taxon>Ramalinaceae</taxon>
        <taxon>Ramalina</taxon>
    </lineage>
</organism>
<comment type="caution">
    <text evidence="5">The sequence shown here is derived from an EMBL/GenBank/DDBJ whole genome shotgun (WGS) entry which is preliminary data.</text>
</comment>
<comment type="similarity">
    <text evidence="1 4">Belongs to the short-chain dehydrogenases/reductases (SDR) family.</text>
</comment>
<dbReference type="GO" id="GO:0004806">
    <property type="term" value="F:triacylglycerol lipase activity"/>
    <property type="evidence" value="ECO:0007669"/>
    <property type="project" value="TreeGrafter"/>
</dbReference>
<dbReference type="PROSITE" id="PS00061">
    <property type="entry name" value="ADH_SHORT"/>
    <property type="match status" value="1"/>
</dbReference>
<dbReference type="PRINTS" id="PR00080">
    <property type="entry name" value="SDRFAMILY"/>
</dbReference>
<dbReference type="PRINTS" id="PR00081">
    <property type="entry name" value="GDHRDH"/>
</dbReference>
<evidence type="ECO:0000256" key="1">
    <source>
        <dbReference type="ARBA" id="ARBA00006484"/>
    </source>
</evidence>
<gene>
    <name evidence="5" type="ORF">OHK93_005504</name>
</gene>
<dbReference type="EMBL" id="JAPUFD010000003">
    <property type="protein sequence ID" value="MDI1486278.1"/>
    <property type="molecule type" value="Genomic_DNA"/>
</dbReference>
<dbReference type="InterPro" id="IPR002347">
    <property type="entry name" value="SDR_fam"/>
</dbReference>
<dbReference type="GO" id="GO:0019433">
    <property type="term" value="P:triglyceride catabolic process"/>
    <property type="evidence" value="ECO:0007669"/>
    <property type="project" value="TreeGrafter"/>
</dbReference>
<dbReference type="Pfam" id="PF00106">
    <property type="entry name" value="adh_short"/>
    <property type="match status" value="1"/>
</dbReference>
<keyword evidence="3" id="KW-0560">Oxidoreductase</keyword>
<evidence type="ECO:0000256" key="4">
    <source>
        <dbReference type="RuleBase" id="RU000363"/>
    </source>
</evidence>
<keyword evidence="2" id="KW-0521">NADP</keyword>
<accession>A0AA43QKA2</accession>
<evidence type="ECO:0000313" key="6">
    <source>
        <dbReference type="Proteomes" id="UP001161017"/>
    </source>
</evidence>
<dbReference type="GO" id="GO:0005811">
    <property type="term" value="C:lipid droplet"/>
    <property type="evidence" value="ECO:0007669"/>
    <property type="project" value="TreeGrafter"/>
</dbReference>
<sequence length="270" mass="28657">MSRPTALITGCSQGGIGDALARQLASCGYHVFATVRNLSKAAHFAEAEDIEVVQLDVTSSTSVDTVVGHLRDRLPDGKLDMLVNNAGVAATGPLIEADLATAKQLYDVNVLGLLAITQAFAPMLIASKGKLVNISSIGGILAMPWHGLYTSSKSAVTILSETLRLELAPFGVTVITGMLGNLESNFHANDSWRGLPESSRYKKVEAQIAKCAEGKIGPEKEKADDFAKRFVDDILRGASGQVWRGAAAQTVRAIGRHAPTSVLVRETFTI</sequence>
<dbReference type="Gene3D" id="3.40.50.720">
    <property type="entry name" value="NAD(P)-binding Rossmann-like Domain"/>
    <property type="match status" value="1"/>
</dbReference>
<dbReference type="InterPro" id="IPR020904">
    <property type="entry name" value="Sc_DH/Rdtase_CS"/>
</dbReference>
<dbReference type="GO" id="GO:0005783">
    <property type="term" value="C:endoplasmic reticulum"/>
    <property type="evidence" value="ECO:0007669"/>
    <property type="project" value="TreeGrafter"/>
</dbReference>
<dbReference type="CDD" id="cd05374">
    <property type="entry name" value="17beta-HSD-like_SDR_c"/>
    <property type="match status" value="1"/>
</dbReference>
<dbReference type="AlphaFoldDB" id="A0AA43QKA2"/>
<dbReference type="Proteomes" id="UP001161017">
    <property type="component" value="Unassembled WGS sequence"/>
</dbReference>
<evidence type="ECO:0000313" key="5">
    <source>
        <dbReference type="EMBL" id="MDI1486278.1"/>
    </source>
</evidence>